<evidence type="ECO:0000313" key="1">
    <source>
        <dbReference type="EMBL" id="TQS06948.1"/>
    </source>
</evidence>
<accession>A0A544XR43</accession>
<dbReference type="AlphaFoldDB" id="A0A544XR43"/>
<gene>
    <name evidence="1" type="ORF">FLX08_39515</name>
</gene>
<evidence type="ECO:0000313" key="2">
    <source>
        <dbReference type="Proteomes" id="UP000316541"/>
    </source>
</evidence>
<proteinExistence type="predicted"/>
<dbReference type="Proteomes" id="UP000316541">
    <property type="component" value="Unassembled WGS sequence"/>
</dbReference>
<comment type="caution">
    <text evidence="1">The sequence shown here is derived from an EMBL/GenBank/DDBJ whole genome shotgun (WGS) entry which is preliminary data.</text>
</comment>
<reference evidence="1 2" key="1">
    <citation type="submission" date="2019-07" db="EMBL/GenBank/DDBJ databases">
        <title>Microbispora hainanensis DSM 45428.</title>
        <authorList>
            <person name="Thawai C."/>
        </authorList>
    </citation>
    <scope>NUCLEOTIDE SEQUENCE [LARGE SCALE GENOMIC DNA]</scope>
    <source>
        <strain evidence="1 2">DSM 45428</strain>
    </source>
</reference>
<organism evidence="1 2">
    <name type="scientific">Microbispora hainanensis</name>
    <dbReference type="NCBI Taxonomy" id="568844"/>
    <lineage>
        <taxon>Bacteria</taxon>
        <taxon>Bacillati</taxon>
        <taxon>Actinomycetota</taxon>
        <taxon>Actinomycetes</taxon>
        <taxon>Streptosporangiales</taxon>
        <taxon>Streptosporangiaceae</taxon>
        <taxon>Microbispora</taxon>
    </lineage>
</organism>
<dbReference type="EMBL" id="VIRM01000107">
    <property type="protein sequence ID" value="TQS06948.1"/>
    <property type="molecule type" value="Genomic_DNA"/>
</dbReference>
<sequence>MNAQELIAHYDSVLAADEWILWNPVAWTIIEPMGENHSVEYIGDLVSGVHDFHLEEVCLKEAMEVDEEGPQIYLDFFEGGYFFFDTYDLVGTQERLVRILGKNSFIWGMRWEAGAVQRRFFYACNGKIMLRMTDVLREPELEDATPLAEGITAVRSAWQTSPGANRDSALLALISLTSGALLTSDWLNGNQNAFVTKT</sequence>
<dbReference type="RefSeq" id="WP_142625378.1">
    <property type="nucleotide sequence ID" value="NZ_VIRM01000107.1"/>
</dbReference>
<name>A0A544XR43_9ACTN</name>
<protein>
    <submittedName>
        <fullName evidence="1">Uncharacterized protein</fullName>
    </submittedName>
</protein>